<sequence length="132" mass="14155">MVGTGRDPWREDVPAPLVHDTWQPAAQWLQAGVLLALCALGVLWTVRRFPPGRSSHRVLIPLCVWAWTTAAAAVAIPAGHLLRTLPRGHFSRRELLGAAMTDGLPLIAVLAVPTALVALVAAGVARRLPRLT</sequence>
<dbReference type="RefSeq" id="WP_153427592.1">
    <property type="nucleotide sequence ID" value="NZ_VJYJ02001723.1"/>
</dbReference>
<keyword evidence="1" id="KW-0472">Membrane</keyword>
<feature type="transmembrane region" description="Helical" evidence="1">
    <location>
        <begin position="58"/>
        <end position="83"/>
    </location>
</feature>
<accession>A0A646II88</accession>
<protein>
    <submittedName>
        <fullName evidence="2">Uncharacterized protein</fullName>
    </submittedName>
</protein>
<keyword evidence="1" id="KW-1133">Transmembrane helix</keyword>
<reference evidence="2" key="1">
    <citation type="submission" date="2019-10" db="EMBL/GenBank/DDBJ databases">
        <title>Streptomyces sp. nov., a novel actinobacterium isolated from alkaline environment.</title>
        <authorList>
            <person name="Golinska P."/>
        </authorList>
    </citation>
    <scope>NUCLEOTIDE SEQUENCE</scope>
    <source>
        <strain evidence="2">IF17</strain>
    </source>
</reference>
<dbReference type="EMBL" id="VJYJ02001723">
    <property type="protein sequence ID" value="MQS10573.1"/>
    <property type="molecule type" value="Genomic_DNA"/>
</dbReference>
<comment type="caution">
    <text evidence="2">The sequence shown here is derived from an EMBL/GenBank/DDBJ whole genome shotgun (WGS) entry which is preliminary data.</text>
</comment>
<organism evidence="2">
    <name type="scientific">Streptomyces alkaliphilus</name>
    <dbReference type="NCBI Taxonomy" id="1472722"/>
    <lineage>
        <taxon>Bacteria</taxon>
        <taxon>Bacillati</taxon>
        <taxon>Actinomycetota</taxon>
        <taxon>Actinomycetes</taxon>
        <taxon>Kitasatosporales</taxon>
        <taxon>Streptomycetaceae</taxon>
        <taxon>Streptomyces</taxon>
    </lineage>
</organism>
<feature type="transmembrane region" description="Helical" evidence="1">
    <location>
        <begin position="103"/>
        <end position="125"/>
    </location>
</feature>
<feature type="non-terminal residue" evidence="2">
    <location>
        <position position="132"/>
    </location>
</feature>
<proteinExistence type="predicted"/>
<keyword evidence="1" id="KW-0812">Transmembrane</keyword>
<evidence type="ECO:0000313" key="2">
    <source>
        <dbReference type="EMBL" id="MQS10573.1"/>
    </source>
</evidence>
<dbReference type="Proteomes" id="UP000315516">
    <property type="component" value="Unassembled WGS sequence"/>
</dbReference>
<dbReference type="AlphaFoldDB" id="A0A646II88"/>
<feature type="transmembrane region" description="Helical" evidence="1">
    <location>
        <begin position="28"/>
        <end position="46"/>
    </location>
</feature>
<gene>
    <name evidence="2" type="ORF">FNX48_026460</name>
</gene>
<evidence type="ECO:0000256" key="1">
    <source>
        <dbReference type="SAM" id="Phobius"/>
    </source>
</evidence>
<name>A0A646II88_9ACTN</name>